<dbReference type="PROSITE" id="PS50076">
    <property type="entry name" value="DNAJ_2"/>
    <property type="match status" value="1"/>
</dbReference>
<gene>
    <name evidence="3" type="primary">djlA</name>
    <name evidence="3" type="ORF">LBOJFJBN_00050</name>
</gene>
<evidence type="ECO:0000313" key="3">
    <source>
        <dbReference type="EMBL" id="AWO72471.1"/>
    </source>
</evidence>
<feature type="domain" description="J" evidence="2">
    <location>
        <begin position="274"/>
        <end position="338"/>
    </location>
</feature>
<dbReference type="InterPro" id="IPR001623">
    <property type="entry name" value="DnaJ_domain"/>
</dbReference>
<dbReference type="SMART" id="SM00271">
    <property type="entry name" value="DnaJ"/>
    <property type="match status" value="1"/>
</dbReference>
<sequence length="340" mass="40431">MLGMIIIFILLKLIINMVIYSRDKKQNDIAIKNNYRCPHCYTLTRVQGSGVLVCGYCRRPMILRDNELVRLDNVKCPYCHRYHDLEDGYYKCKCGKAFRKVKDGTSFKVFKEDETINDLMILLLSILKEALNQGKEVNQAKIDFFKELIVEAFSLNENQIEWCIEYGYIPKKSYTYYGDFRIQYISREIDWFMEDAPKFLNSNEIKDISKLLLELILNLIYFDKKENKEFENEEYLIYSSLGISKEYYNELKKEVIGRIYGANNSFINESDLDKYYQILNIDKNSSNTDIKKAYRKLMNLYHPDKHIHKNLSSKEMEEMNKKLLEVQHAYESIIKYKDAI</sequence>
<dbReference type="AlphaFoldDB" id="A0A2U9ADB3"/>
<keyword evidence="1" id="KW-0235">DNA replication</keyword>
<accession>A0A2U9ADB3</accession>
<reference evidence="3" key="1">
    <citation type="journal article" date="2019" name="BMC Microbiol.">
        <title>Tetracycline resistance genes of the Clostridia.</title>
        <authorList>
            <person name="Vidor C.J."/>
            <person name="Bulach D."/>
            <person name="Awad M."/>
            <person name="Dena L."/>
        </authorList>
    </citation>
    <scope>NUCLEOTIDE SEQUENCE</scope>
    <source>
        <strain evidence="3">MCD46</strain>
    </source>
</reference>
<organism evidence="3">
    <name type="scientific">Clostridioides difficile</name>
    <name type="common">Peptoclostridium difficile</name>
    <dbReference type="NCBI Taxonomy" id="1496"/>
    <lineage>
        <taxon>Bacteria</taxon>
        <taxon>Bacillati</taxon>
        <taxon>Bacillota</taxon>
        <taxon>Clostridia</taxon>
        <taxon>Peptostreptococcales</taxon>
        <taxon>Peptostreptococcaceae</taxon>
        <taxon>Clostridioides</taxon>
    </lineage>
</organism>
<dbReference type="Gene3D" id="1.10.287.110">
    <property type="entry name" value="DnaJ domain"/>
    <property type="match status" value="1"/>
</dbReference>
<dbReference type="RefSeq" id="WP_284910106.1">
    <property type="nucleotide sequence ID" value="NZ_JASSXM010000145.1"/>
</dbReference>
<dbReference type="EMBL" id="MH041493">
    <property type="protein sequence ID" value="AWO72471.1"/>
    <property type="molecule type" value="Genomic_DNA"/>
</dbReference>
<name>A0A2U9ADB3_CLODI</name>
<dbReference type="Pfam" id="PF00226">
    <property type="entry name" value="DnaJ"/>
    <property type="match status" value="1"/>
</dbReference>
<dbReference type="InterPro" id="IPR052243">
    <property type="entry name" value="Mito_inner_membrane_organizer"/>
</dbReference>
<evidence type="ECO:0000256" key="1">
    <source>
        <dbReference type="ARBA" id="ARBA00022705"/>
    </source>
</evidence>
<dbReference type="CDD" id="cd06257">
    <property type="entry name" value="DnaJ"/>
    <property type="match status" value="1"/>
</dbReference>
<dbReference type="SUPFAM" id="SSF46565">
    <property type="entry name" value="Chaperone J-domain"/>
    <property type="match status" value="1"/>
</dbReference>
<evidence type="ECO:0000259" key="2">
    <source>
        <dbReference type="PROSITE" id="PS50076"/>
    </source>
</evidence>
<dbReference type="GO" id="GO:0006260">
    <property type="term" value="P:DNA replication"/>
    <property type="evidence" value="ECO:0007669"/>
    <property type="project" value="UniProtKB-KW"/>
</dbReference>
<proteinExistence type="predicted"/>
<dbReference type="PANTHER" id="PTHR44157">
    <property type="entry name" value="DNAJ HOMOLOG SUBFAMILY C MEMBER 11"/>
    <property type="match status" value="1"/>
</dbReference>
<dbReference type="PRINTS" id="PR00625">
    <property type="entry name" value="JDOMAIN"/>
</dbReference>
<dbReference type="InterPro" id="IPR036869">
    <property type="entry name" value="J_dom_sf"/>
</dbReference>
<dbReference type="PANTHER" id="PTHR44157:SF1">
    <property type="entry name" value="DNAJ HOMOLOG SUBFAMILY C MEMBER 11"/>
    <property type="match status" value="1"/>
</dbReference>
<protein>
    <submittedName>
        <fullName evidence="3">Co-chaperone protein DjlA</fullName>
    </submittedName>
</protein>